<name>A0ABV9Z521_9HYPH</name>
<keyword evidence="2" id="KW-0121">Carboxypeptidase</keyword>
<feature type="transmembrane region" description="Helical" evidence="4">
    <location>
        <begin position="12"/>
        <end position="32"/>
    </location>
</feature>
<evidence type="ECO:0000313" key="8">
    <source>
        <dbReference type="Proteomes" id="UP001595796"/>
    </source>
</evidence>
<sequence>MRSASNAGRVRLAMAGFIAVYLAIAGKLVLLGTKPDEQAKARIDAEAGLATRRPVIADRYGRQLATDIETSSIFAEPRKMIDADEAAEALGRVMPDLNLDELHKKFSTDLGFVWVKREISPREQAEVHRLGIPGVGFLSEQRRVYPNGPIVSHELGAVNVDNQGISGLEAYIDKSNRVVKDGSSQPPELNVALDLMVQHAVRDELEVAMKEFDPIAASGVVMDVETGEIVAYVSLPDFDPNKPADALKPEAINRVSVGVFEMGSTFKALTLAMALDSGKVKLSDRFDARAPMRYGKFSIDDFHPTRRILSVPEVFIHSSNIGTAKIALAVGVDGHKAFLKKMGQLDRLRTELPESAMPIVPRNWGELNTVTISFGHGLSVSPLQTLMATGALMNGGYLIPPTFLKRSKEEAMTLAKRVIKPETSDMMRYLMRLNATSPAGSAKKADIPGYRVGGKTGTAEKVVNGRYSDDKVMCAFTAVFPADAPRYALLVMLDEPKPTKETHGFRTSGWNAAPVTGRIVARIAPLLGVKPDFDIPPMLPPATQAAALGSIQ</sequence>
<dbReference type="InterPro" id="IPR012338">
    <property type="entry name" value="Beta-lactam/transpept-like"/>
</dbReference>
<dbReference type="Proteomes" id="UP001595796">
    <property type="component" value="Unassembled WGS sequence"/>
</dbReference>
<feature type="domain" description="Penicillin-binding protein transpeptidase" evidence="5">
    <location>
        <begin position="218"/>
        <end position="501"/>
    </location>
</feature>
<accession>A0ABV9Z521</accession>
<evidence type="ECO:0000259" key="6">
    <source>
        <dbReference type="Pfam" id="PF03717"/>
    </source>
</evidence>
<reference evidence="8" key="1">
    <citation type="journal article" date="2019" name="Int. J. Syst. Evol. Microbiol.">
        <title>The Global Catalogue of Microorganisms (GCM) 10K type strain sequencing project: providing services to taxonomists for standard genome sequencing and annotation.</title>
        <authorList>
            <consortium name="The Broad Institute Genomics Platform"/>
            <consortium name="The Broad Institute Genome Sequencing Center for Infectious Disease"/>
            <person name="Wu L."/>
            <person name="Ma J."/>
        </authorList>
    </citation>
    <scope>NUCLEOTIDE SEQUENCE [LARGE SCALE GENOMIC DNA]</scope>
    <source>
        <strain evidence="8">CGMCC 1.16444</strain>
    </source>
</reference>
<dbReference type="PANTHER" id="PTHR30627:SF1">
    <property type="entry name" value="PEPTIDOGLYCAN D,D-TRANSPEPTIDASE FTSI"/>
    <property type="match status" value="1"/>
</dbReference>
<dbReference type="InterPro" id="IPR036138">
    <property type="entry name" value="PBP_dimer_sf"/>
</dbReference>
<proteinExistence type="predicted"/>
<keyword evidence="3 4" id="KW-0472">Membrane</keyword>
<dbReference type="InterPro" id="IPR050515">
    <property type="entry name" value="Beta-lactam/transpept"/>
</dbReference>
<protein>
    <submittedName>
        <fullName evidence="7">Peptidoglycan D,D-transpeptidase FtsI family protein</fullName>
    </submittedName>
</protein>
<evidence type="ECO:0000256" key="1">
    <source>
        <dbReference type="ARBA" id="ARBA00004370"/>
    </source>
</evidence>
<dbReference type="InterPro" id="IPR005311">
    <property type="entry name" value="PBP_dimer"/>
</dbReference>
<comment type="subcellular location">
    <subcellularLocation>
        <location evidence="1">Membrane</location>
    </subcellularLocation>
</comment>
<dbReference type="RefSeq" id="WP_114958220.1">
    <property type="nucleotide sequence ID" value="NZ_JBHSJF010000006.1"/>
</dbReference>
<dbReference type="Gene3D" id="3.90.1310.10">
    <property type="entry name" value="Penicillin-binding protein 2a (Domain 2)"/>
    <property type="match status" value="1"/>
</dbReference>
<keyword evidence="4" id="KW-0812">Transmembrane</keyword>
<dbReference type="SUPFAM" id="SSF56601">
    <property type="entry name" value="beta-lactamase/transpeptidase-like"/>
    <property type="match status" value="1"/>
</dbReference>
<evidence type="ECO:0000256" key="2">
    <source>
        <dbReference type="ARBA" id="ARBA00022645"/>
    </source>
</evidence>
<keyword evidence="2" id="KW-0378">Hydrolase</keyword>
<keyword evidence="2" id="KW-0645">Protease</keyword>
<dbReference type="Pfam" id="PF00905">
    <property type="entry name" value="Transpeptidase"/>
    <property type="match status" value="1"/>
</dbReference>
<keyword evidence="8" id="KW-1185">Reference proteome</keyword>
<feature type="domain" description="Penicillin-binding protein dimerisation" evidence="6">
    <location>
        <begin position="53"/>
        <end position="162"/>
    </location>
</feature>
<evidence type="ECO:0000259" key="5">
    <source>
        <dbReference type="Pfam" id="PF00905"/>
    </source>
</evidence>
<gene>
    <name evidence="7" type="ORF">ACFPFW_14590</name>
</gene>
<organism evidence="7 8">
    <name type="scientific">Flaviflagellibacter deserti</name>
    <dbReference type="NCBI Taxonomy" id="2267266"/>
    <lineage>
        <taxon>Bacteria</taxon>
        <taxon>Pseudomonadati</taxon>
        <taxon>Pseudomonadota</taxon>
        <taxon>Alphaproteobacteria</taxon>
        <taxon>Hyphomicrobiales</taxon>
        <taxon>Flaviflagellibacter</taxon>
    </lineage>
</organism>
<dbReference type="PANTHER" id="PTHR30627">
    <property type="entry name" value="PEPTIDOGLYCAN D,D-TRANSPEPTIDASE"/>
    <property type="match status" value="1"/>
</dbReference>
<comment type="caution">
    <text evidence="7">The sequence shown here is derived from an EMBL/GenBank/DDBJ whole genome shotgun (WGS) entry which is preliminary data.</text>
</comment>
<dbReference type="InterPro" id="IPR001460">
    <property type="entry name" value="PCN-bd_Tpept"/>
</dbReference>
<evidence type="ECO:0000256" key="3">
    <source>
        <dbReference type="ARBA" id="ARBA00023136"/>
    </source>
</evidence>
<evidence type="ECO:0000256" key="4">
    <source>
        <dbReference type="SAM" id="Phobius"/>
    </source>
</evidence>
<evidence type="ECO:0000313" key="7">
    <source>
        <dbReference type="EMBL" id="MFC5069242.1"/>
    </source>
</evidence>
<dbReference type="Gene3D" id="3.30.450.330">
    <property type="match status" value="1"/>
</dbReference>
<dbReference type="SUPFAM" id="SSF56519">
    <property type="entry name" value="Penicillin binding protein dimerisation domain"/>
    <property type="match status" value="1"/>
</dbReference>
<dbReference type="Gene3D" id="3.40.710.10">
    <property type="entry name" value="DD-peptidase/beta-lactamase superfamily"/>
    <property type="match status" value="1"/>
</dbReference>
<keyword evidence="4" id="KW-1133">Transmembrane helix</keyword>
<dbReference type="Pfam" id="PF03717">
    <property type="entry name" value="PBP_dimer"/>
    <property type="match status" value="1"/>
</dbReference>
<dbReference type="EMBL" id="JBHSJF010000006">
    <property type="protein sequence ID" value="MFC5069242.1"/>
    <property type="molecule type" value="Genomic_DNA"/>
</dbReference>